<keyword evidence="3" id="KW-1185">Reference proteome</keyword>
<proteinExistence type="predicted"/>
<evidence type="ECO:0000256" key="1">
    <source>
        <dbReference type="SAM" id="SignalP"/>
    </source>
</evidence>
<keyword evidence="1" id="KW-0732">Signal</keyword>
<sequence length="132" mass="13680">MWVFLSPKGVHKCVFAILLGLTRLISPPGAGNDVVVGGAEMIARTAPIAAFLDIATTSHQSFDLDTISIWSELFALVCAPGNPLSASQVDSCRKVGGWTRQPLESPNPEESAKKPVITAVVVIAAGGAGLPS</sequence>
<organism evidence="2 3">
    <name type="scientific">Trachymyrmex septentrionalis</name>
    <dbReference type="NCBI Taxonomy" id="34720"/>
    <lineage>
        <taxon>Eukaryota</taxon>
        <taxon>Metazoa</taxon>
        <taxon>Ecdysozoa</taxon>
        <taxon>Arthropoda</taxon>
        <taxon>Hexapoda</taxon>
        <taxon>Insecta</taxon>
        <taxon>Pterygota</taxon>
        <taxon>Neoptera</taxon>
        <taxon>Endopterygota</taxon>
        <taxon>Hymenoptera</taxon>
        <taxon>Apocrita</taxon>
        <taxon>Aculeata</taxon>
        <taxon>Formicoidea</taxon>
        <taxon>Formicidae</taxon>
        <taxon>Myrmicinae</taxon>
        <taxon>Trachymyrmex</taxon>
    </lineage>
</organism>
<reference evidence="2 3" key="1">
    <citation type="submission" date="2016-03" db="EMBL/GenBank/DDBJ databases">
        <title>Trachymyrmex septentrionalis WGS genome.</title>
        <authorList>
            <person name="Nygaard S."/>
            <person name="Hu H."/>
            <person name="Boomsma J."/>
            <person name="Zhang G."/>
        </authorList>
    </citation>
    <scope>NUCLEOTIDE SEQUENCE [LARGE SCALE GENOMIC DNA]</scope>
    <source>
        <strain evidence="2">Tsep2-gDNA-1</strain>
        <tissue evidence="2">Whole body</tissue>
    </source>
</reference>
<feature type="signal peptide" evidence="1">
    <location>
        <begin position="1"/>
        <end position="31"/>
    </location>
</feature>
<dbReference type="Proteomes" id="UP000078541">
    <property type="component" value="Unassembled WGS sequence"/>
</dbReference>
<name>A0A195FLX7_9HYME</name>
<evidence type="ECO:0000313" key="3">
    <source>
        <dbReference type="Proteomes" id="UP000078541"/>
    </source>
</evidence>
<feature type="chain" id="PRO_5008271521" evidence="1">
    <location>
        <begin position="32"/>
        <end position="132"/>
    </location>
</feature>
<evidence type="ECO:0000313" key="2">
    <source>
        <dbReference type="EMBL" id="KYN41331.1"/>
    </source>
</evidence>
<protein>
    <submittedName>
        <fullName evidence="2">Uncharacterized protein</fullName>
    </submittedName>
</protein>
<dbReference type="AlphaFoldDB" id="A0A195FLX7"/>
<accession>A0A195FLX7</accession>
<gene>
    <name evidence="2" type="ORF">ALC56_04483</name>
</gene>
<dbReference type="EMBL" id="KQ981490">
    <property type="protein sequence ID" value="KYN41331.1"/>
    <property type="molecule type" value="Genomic_DNA"/>
</dbReference>